<dbReference type="Pfam" id="PF06429">
    <property type="entry name" value="Flg_bbr_C"/>
    <property type="match status" value="1"/>
</dbReference>
<evidence type="ECO:0000259" key="7">
    <source>
        <dbReference type="Pfam" id="PF06429"/>
    </source>
</evidence>
<evidence type="ECO:0000313" key="10">
    <source>
        <dbReference type="Proteomes" id="UP000254134"/>
    </source>
</evidence>
<evidence type="ECO:0000259" key="6">
    <source>
        <dbReference type="Pfam" id="PF00460"/>
    </source>
</evidence>
<dbReference type="EMBL" id="QQZY01000001">
    <property type="protein sequence ID" value="RDI76020.1"/>
    <property type="molecule type" value="Genomic_DNA"/>
</dbReference>
<evidence type="ECO:0000259" key="8">
    <source>
        <dbReference type="Pfam" id="PF22692"/>
    </source>
</evidence>
<gene>
    <name evidence="9" type="ORF">Gocc_0439</name>
</gene>
<evidence type="ECO:0000256" key="5">
    <source>
        <dbReference type="RuleBase" id="RU362116"/>
    </source>
</evidence>
<dbReference type="OrthoDB" id="9804559at2"/>
<evidence type="ECO:0000256" key="3">
    <source>
        <dbReference type="ARBA" id="ARBA00025933"/>
    </source>
</evidence>
<protein>
    <recommendedName>
        <fullName evidence="2 4">Flagellar basal-body rod protein FlgG</fullName>
    </recommendedName>
</protein>
<dbReference type="AlphaFoldDB" id="A0A7M2Z147"/>
<comment type="caution">
    <text evidence="9">The sequence shown here is derived from an EMBL/GenBank/DDBJ whole genome shotgun (WGS) entry which is preliminary data.</text>
</comment>
<feature type="domain" description="Flagellar basal-body/hook protein C-terminal" evidence="7">
    <location>
        <begin position="206"/>
        <end position="250"/>
    </location>
</feature>
<dbReference type="InterPro" id="IPR001444">
    <property type="entry name" value="Flag_bb_rod_N"/>
</dbReference>
<dbReference type="GO" id="GO:0071978">
    <property type="term" value="P:bacterial-type flagellum-dependent swarming motility"/>
    <property type="evidence" value="ECO:0007669"/>
    <property type="project" value="TreeGrafter"/>
</dbReference>
<organism evidence="9 10">
    <name type="scientific">Gaiella occulta</name>
    <dbReference type="NCBI Taxonomy" id="1002870"/>
    <lineage>
        <taxon>Bacteria</taxon>
        <taxon>Bacillati</taxon>
        <taxon>Actinomycetota</taxon>
        <taxon>Thermoleophilia</taxon>
        <taxon>Gaiellales</taxon>
        <taxon>Gaiellaceae</taxon>
        <taxon>Gaiella</taxon>
    </lineage>
</organism>
<dbReference type="Pfam" id="PF22692">
    <property type="entry name" value="LlgE_F_G_D1"/>
    <property type="match status" value="1"/>
</dbReference>
<dbReference type="InterPro" id="IPR053967">
    <property type="entry name" value="LlgE_F_G-like_D1"/>
</dbReference>
<keyword evidence="10" id="KW-1185">Reference proteome</keyword>
<dbReference type="PANTHER" id="PTHR30435:SF19">
    <property type="entry name" value="FLAGELLAR BASAL-BODY ROD PROTEIN FLGG"/>
    <property type="match status" value="1"/>
</dbReference>
<dbReference type="InterPro" id="IPR020013">
    <property type="entry name" value="Flagellar_FlgE/F/G"/>
</dbReference>
<evidence type="ECO:0000256" key="1">
    <source>
        <dbReference type="ARBA" id="ARBA00009677"/>
    </source>
</evidence>
<dbReference type="SUPFAM" id="SSF117143">
    <property type="entry name" value="Flagellar hook protein flgE"/>
    <property type="match status" value="1"/>
</dbReference>
<evidence type="ECO:0000256" key="2">
    <source>
        <dbReference type="ARBA" id="ARBA00017948"/>
    </source>
</evidence>
<keyword evidence="9" id="KW-0969">Cilium</keyword>
<keyword evidence="5" id="KW-0975">Bacterial flagellum</keyword>
<feature type="domain" description="Flagellar basal body rod protein N-terminal" evidence="6">
    <location>
        <begin position="5"/>
        <end position="35"/>
    </location>
</feature>
<dbReference type="Pfam" id="PF00460">
    <property type="entry name" value="Flg_bb_rod"/>
    <property type="match status" value="1"/>
</dbReference>
<accession>A0A7M2Z147</accession>
<reference evidence="10" key="2">
    <citation type="journal article" date="2019" name="MicrobiologyOpen">
        <title>High-quality draft genome sequence of Gaiella occulta isolated from a 150 meter deep mineral water borehole and comparison with the genome sequences of other deep-branching lineages of the phylum Actinobacteria.</title>
        <authorList>
            <person name="Severino R."/>
            <person name="Froufe H.J.C."/>
            <person name="Barroso C."/>
            <person name="Albuquerque L."/>
            <person name="Lobo-da-Cunha A."/>
            <person name="da Costa M.S."/>
            <person name="Egas C."/>
        </authorList>
    </citation>
    <scope>NUCLEOTIDE SEQUENCE [LARGE SCALE GENOMIC DNA]</scope>
    <source>
        <strain evidence="10">F2-233</strain>
    </source>
</reference>
<dbReference type="InterPro" id="IPR037925">
    <property type="entry name" value="FlgE/F/G-like"/>
</dbReference>
<dbReference type="RefSeq" id="WP_114794885.1">
    <property type="nucleotide sequence ID" value="NZ_QQZY01000001.1"/>
</dbReference>
<comment type="similarity">
    <text evidence="1 5">Belongs to the flagella basal body rod proteins family.</text>
</comment>
<dbReference type="GO" id="GO:0009426">
    <property type="term" value="C:bacterial-type flagellum basal body, distal rod"/>
    <property type="evidence" value="ECO:0007669"/>
    <property type="project" value="UniProtKB-UniRule"/>
</dbReference>
<proteinExistence type="inferred from homology"/>
<evidence type="ECO:0000313" key="9">
    <source>
        <dbReference type="EMBL" id="RDI76020.1"/>
    </source>
</evidence>
<evidence type="ECO:0000256" key="4">
    <source>
        <dbReference type="NCBIfam" id="TIGR02488"/>
    </source>
</evidence>
<keyword evidence="9" id="KW-0282">Flagellum</keyword>
<comment type="subunit">
    <text evidence="3">The basal body constitutes a major portion of the flagellar organelle and consists of four rings (L,P,S, and M) mounted on a central rod. The rod consists of about 26 subunits of FlgG in the distal portion, and FlgB, FlgC and FlgF are thought to build up the proximal portion of the rod with about 6 subunits each.</text>
</comment>
<dbReference type="NCBIfam" id="TIGR02488">
    <property type="entry name" value="flgG_G_neg"/>
    <property type="match status" value="1"/>
</dbReference>
<dbReference type="Proteomes" id="UP000254134">
    <property type="component" value="Unassembled WGS sequence"/>
</dbReference>
<name>A0A7M2Z147_9ACTN</name>
<feature type="domain" description="Flagellar hook protein FlgE/F/G-like D1" evidence="8">
    <location>
        <begin position="89"/>
        <end position="151"/>
    </location>
</feature>
<reference evidence="9 10" key="1">
    <citation type="submission" date="2018-07" db="EMBL/GenBank/DDBJ databases">
        <title>High-quality-draft genome sequence of Gaiella occulta.</title>
        <authorList>
            <person name="Severino R."/>
            <person name="Froufe H.J.C."/>
            <person name="Rainey F.A."/>
            <person name="Barroso C."/>
            <person name="Albuquerque L."/>
            <person name="Lobo-Da-Cunha A."/>
            <person name="Da Costa M.S."/>
            <person name="Egas C."/>
        </authorList>
    </citation>
    <scope>NUCLEOTIDE SEQUENCE [LARGE SCALE GENOMIC DNA]</scope>
    <source>
        <strain evidence="9 10">F2-233</strain>
    </source>
</reference>
<dbReference type="InterPro" id="IPR012834">
    <property type="entry name" value="FlgG_G_neg"/>
</dbReference>
<sequence>MSDALRAAASGMAAQQLRIDTIANNLSNANTPGFKASRASFGDLLYRDASTGSSTAAGVRVGSGAAAVSVDRDDATGVLQETGRPTDLAIEGRGFFRVRGADGSVSYTRAGNFQLDANGRLVTPGGDLLDPPVALPAGASGLTVGTDGRVGATGADGRRVELGRITLATFANPAGLAPSGDGLFTATDASGPARALEPGRGNAVLQGRLESSNVSLMTEMTSLIEAQRAFGMLSKVVSASDEMYGIANGLKR</sequence>
<dbReference type="PANTHER" id="PTHR30435">
    <property type="entry name" value="FLAGELLAR PROTEIN"/>
    <property type="match status" value="1"/>
</dbReference>
<dbReference type="InterPro" id="IPR010930">
    <property type="entry name" value="Flg_bb/hook_C_dom"/>
</dbReference>
<keyword evidence="9" id="KW-0966">Cell projection</keyword>
<dbReference type="PROSITE" id="PS00588">
    <property type="entry name" value="FLAGELLA_BB_ROD"/>
    <property type="match status" value="1"/>
</dbReference>
<dbReference type="InterPro" id="IPR019776">
    <property type="entry name" value="Flagellar_basal_body_rod_CS"/>
</dbReference>
<comment type="subcellular location">
    <subcellularLocation>
        <location evidence="5">Bacterial flagellum basal body</location>
    </subcellularLocation>
</comment>
<dbReference type="NCBIfam" id="TIGR03506">
    <property type="entry name" value="FlgEFG_subfam"/>
    <property type="match status" value="2"/>
</dbReference>